<evidence type="ECO:0008006" key="3">
    <source>
        <dbReference type="Google" id="ProtNLM"/>
    </source>
</evidence>
<dbReference type="SUPFAM" id="SSF55874">
    <property type="entry name" value="ATPase domain of HSP90 chaperone/DNA topoisomerase II/histidine kinase"/>
    <property type="match status" value="1"/>
</dbReference>
<accession>A0ABT7YDH6</accession>
<keyword evidence="2" id="KW-1185">Reference proteome</keyword>
<dbReference type="EMBL" id="JAUEPH010000004">
    <property type="protein sequence ID" value="MDN3204574.1"/>
    <property type="molecule type" value="Genomic_DNA"/>
</dbReference>
<dbReference type="RefSeq" id="WP_290000210.1">
    <property type="nucleotide sequence ID" value="NZ_JAUEPH010000004.1"/>
</dbReference>
<evidence type="ECO:0000313" key="2">
    <source>
        <dbReference type="Proteomes" id="UP001171916"/>
    </source>
</evidence>
<organism evidence="1 2">
    <name type="scientific">Algoriphagus sediminis</name>
    <dbReference type="NCBI Taxonomy" id="3057113"/>
    <lineage>
        <taxon>Bacteria</taxon>
        <taxon>Pseudomonadati</taxon>
        <taxon>Bacteroidota</taxon>
        <taxon>Cytophagia</taxon>
        <taxon>Cytophagales</taxon>
        <taxon>Cyclobacteriaceae</taxon>
        <taxon>Algoriphagus</taxon>
    </lineage>
</organism>
<dbReference type="Proteomes" id="UP001171916">
    <property type="component" value="Unassembled WGS sequence"/>
</dbReference>
<reference evidence="1" key="1">
    <citation type="submission" date="2023-06" db="EMBL/GenBank/DDBJ databases">
        <title>Robiginitalea aurantiacus sp. nov. and Algoriphagus sediminis sp. nov., isolated from coastal sediment.</title>
        <authorList>
            <person name="Zhou Z.Y."/>
            <person name="An J."/>
            <person name="Jia Y.W."/>
            <person name="Du Z.J."/>
        </authorList>
    </citation>
    <scope>NUCLEOTIDE SEQUENCE</scope>
    <source>
        <strain evidence="1">C2-7</strain>
    </source>
</reference>
<sequence length="287" mass="33074">MDVIIKSQKDYSKLFYQVLNETEKREVNLYLYLTFLHPMDVVVLAEFIIYSLKKGIEVTLTVNNSEVKKYLSAIGLLEFCSKNYQEPSEIIEIPSFTAMPLRRVNRETMVYYIQRTQDYFQAFCPGKDLGMLNITISELVNNVYDHSESPIDSYVFSQFYPNLNKIKIAVSDLGNGIPRTVNRFFQGKGFDLLSQVDAVKWALRLNSTTKSMPHNAGRGLDTINSFVYANNGEWSLFTDQIQMISKNGKPRFAKNSIDYFVGTVIEISIDINNLESLESQDFLDWEF</sequence>
<proteinExistence type="predicted"/>
<comment type="caution">
    <text evidence="1">The sequence shown here is derived from an EMBL/GenBank/DDBJ whole genome shotgun (WGS) entry which is preliminary data.</text>
</comment>
<evidence type="ECO:0000313" key="1">
    <source>
        <dbReference type="EMBL" id="MDN3204574.1"/>
    </source>
</evidence>
<gene>
    <name evidence="1" type="ORF">QVH07_10460</name>
</gene>
<protein>
    <recommendedName>
        <fullName evidence="3">ATP-binding protein</fullName>
    </recommendedName>
</protein>
<dbReference type="InterPro" id="IPR036890">
    <property type="entry name" value="HATPase_C_sf"/>
</dbReference>
<dbReference type="Gene3D" id="3.30.565.10">
    <property type="entry name" value="Histidine kinase-like ATPase, C-terminal domain"/>
    <property type="match status" value="1"/>
</dbReference>
<name>A0ABT7YDH6_9BACT</name>